<keyword evidence="6" id="KW-0378">Hydrolase</keyword>
<comment type="caution">
    <text evidence="6">The sequence shown here is derived from an EMBL/GenBank/DDBJ whole genome shotgun (WGS) entry which is preliminary data.</text>
</comment>
<evidence type="ECO:0000256" key="3">
    <source>
        <dbReference type="ARBA" id="ARBA00022989"/>
    </source>
</evidence>
<dbReference type="Proteomes" id="UP001224775">
    <property type="component" value="Unassembled WGS sequence"/>
</dbReference>
<keyword evidence="4" id="KW-0472">Membrane</keyword>
<evidence type="ECO:0000256" key="2">
    <source>
        <dbReference type="ARBA" id="ARBA00022692"/>
    </source>
</evidence>
<dbReference type="GO" id="GO:0046475">
    <property type="term" value="P:glycerophospholipid catabolic process"/>
    <property type="evidence" value="ECO:0007669"/>
    <property type="project" value="TreeGrafter"/>
</dbReference>
<dbReference type="AlphaFoldDB" id="A0AAD8Y943"/>
<organism evidence="6 7">
    <name type="scientific">Skeletonema marinoi</name>
    <dbReference type="NCBI Taxonomy" id="267567"/>
    <lineage>
        <taxon>Eukaryota</taxon>
        <taxon>Sar</taxon>
        <taxon>Stramenopiles</taxon>
        <taxon>Ochrophyta</taxon>
        <taxon>Bacillariophyta</taxon>
        <taxon>Coscinodiscophyceae</taxon>
        <taxon>Thalassiosirophycidae</taxon>
        <taxon>Thalassiosirales</taxon>
        <taxon>Skeletonemataceae</taxon>
        <taxon>Skeletonema</taxon>
        <taxon>Skeletonema marinoi-dohrnii complex</taxon>
    </lineage>
</organism>
<keyword evidence="3" id="KW-1133">Transmembrane helix</keyword>
<evidence type="ECO:0000256" key="4">
    <source>
        <dbReference type="ARBA" id="ARBA00023136"/>
    </source>
</evidence>
<evidence type="ECO:0000313" key="7">
    <source>
        <dbReference type="Proteomes" id="UP001224775"/>
    </source>
</evidence>
<dbReference type="GO" id="GO:0046513">
    <property type="term" value="P:ceramide biosynthetic process"/>
    <property type="evidence" value="ECO:0007669"/>
    <property type="project" value="TreeGrafter"/>
</dbReference>
<keyword evidence="2" id="KW-0812">Transmembrane</keyword>
<feature type="compositionally biased region" description="Low complexity" evidence="5">
    <location>
        <begin position="8"/>
        <end position="31"/>
    </location>
</feature>
<keyword evidence="7" id="KW-1185">Reference proteome</keyword>
<evidence type="ECO:0000313" key="6">
    <source>
        <dbReference type="EMBL" id="KAK1741797.1"/>
    </source>
</evidence>
<proteinExistence type="predicted"/>
<feature type="region of interest" description="Disordered" evidence="5">
    <location>
        <begin position="486"/>
        <end position="505"/>
    </location>
</feature>
<reference evidence="6" key="1">
    <citation type="submission" date="2023-06" db="EMBL/GenBank/DDBJ databases">
        <title>Survivors Of The Sea: Transcriptome response of Skeletonema marinoi to long-term dormancy.</title>
        <authorList>
            <person name="Pinder M.I.M."/>
            <person name="Kourtchenko O."/>
            <person name="Robertson E.K."/>
            <person name="Larsson T."/>
            <person name="Maumus F."/>
            <person name="Osuna-Cruz C.M."/>
            <person name="Vancaester E."/>
            <person name="Stenow R."/>
            <person name="Vandepoele K."/>
            <person name="Ploug H."/>
            <person name="Bruchert V."/>
            <person name="Godhe A."/>
            <person name="Topel M."/>
        </authorList>
    </citation>
    <scope>NUCLEOTIDE SEQUENCE</scope>
    <source>
        <strain evidence="6">R05AC</strain>
    </source>
</reference>
<sequence length="1012" mass="111893">MLLEEALSSGTSSSSNSTSSGNKSTSPPLPPSDAALALLSFLRDELPAGGISAEKRFINLFSLIVDRAFGELNRPQPPSATAKSSSSPGTVTSPGGSTYSSPASSPSSNKLASTYTTSTTTSSSGQDKLYQHADGGWLSLLNTPKPTGSSSSTTSSLHHAQKTQSLDNDPIVKLLRAPKQSNNNNNDSYSQQQQPTLLNALSAESIHRPQIKFKFPLGGLSPFFKELIQDWKMCYLQEVEIQNSAASMAARAGAGGRGGAFGASSTAATTTTKTIEGMVGKENATKILYHLLLNVPNEQVELKTYFQSGGGGSGNNVLQQKNMNQLSSPRAAFITPMKQQQQQMNTPRTTTTTNVNNEPNLELTMLEYYLLIFLRFPLANQEWEVQLQDQLRRMRYGAATTAYGQRVYSHLMSSYMKYYLPHGVYHRPDGGVGVGTTQRFEGGAPLDRTAELFLRLVIEFWVEGQVSPPTFAEGIQRYRNGRSAFLSTSSSSASSSSSSSLNPTLRDSLELTQPLKTTYVSPPSQIQIGVLNLVRHLVSDVTVRNMVKTASMSCQRRQTQEREGRVPTTTDDDDATTAKISWCLQPAMTTIQPSIFNYIRLGLTSGSIHDRRSIFHRALEAWLVWVEPWNYVMKRRAVVVTGNNNNGSSSSATHRAGEFLRNAAATVSSHRVEYYPAYVKPKPTSPSTYSSQWEAYVVANLNLYTVPLAIFLKRARELDFSSTNEYPRSLALVQRVLRVFSKQVVTVLNSVLNRRADALSASLATMHRDNLKAFCPPSSWTLADCQLDATNLLEEVFSQYQKRKNEMDIFDRIDARLNALFSGKIGSDETALQSLLSQVRYLMHLPQDYQVLPEEPKSSRGWGSFLGLGSRKDGSSLVENLLVPERDASGRLTDKGRAQIYSGMRKCNPIDVHFVGDPLLARVKTYEIPVLVELTVQASNYLNQKLGLVSEADVAEGQTADEDTLSKHYHEMERYQKTLFRINLRFLADSRNIIFAYVLWWLFRTIGGFFSS</sequence>
<feature type="compositionally biased region" description="Low complexity" evidence="5">
    <location>
        <begin position="79"/>
        <end position="124"/>
    </location>
</feature>
<feature type="region of interest" description="Disordered" evidence="5">
    <location>
        <begin position="75"/>
        <end position="128"/>
    </location>
</feature>
<dbReference type="GO" id="GO:0006685">
    <property type="term" value="P:sphingomyelin catabolic process"/>
    <property type="evidence" value="ECO:0007669"/>
    <property type="project" value="TreeGrafter"/>
</dbReference>
<protein>
    <submittedName>
        <fullName evidence="6">Sphingomyelin phosphodiesterase</fullName>
        <ecNumber evidence="6">3.1.4.12</ecNumber>
    </submittedName>
</protein>
<dbReference type="GO" id="GO:0004767">
    <property type="term" value="F:sphingomyelin phosphodiesterase activity"/>
    <property type="evidence" value="ECO:0007669"/>
    <property type="project" value="UniProtKB-EC"/>
</dbReference>
<evidence type="ECO:0000256" key="5">
    <source>
        <dbReference type="SAM" id="MobiDB-lite"/>
    </source>
</evidence>
<dbReference type="PANTHER" id="PTHR12988:SF6">
    <property type="entry name" value="SPHINGOMYELIN PHOSPHODIESTERASE 4"/>
    <property type="match status" value="1"/>
</dbReference>
<accession>A0AAD8Y943</accession>
<feature type="compositionally biased region" description="Low complexity" evidence="5">
    <location>
        <begin position="487"/>
        <end position="500"/>
    </location>
</feature>
<dbReference type="InterPro" id="IPR024129">
    <property type="entry name" value="Sphingomy_SMPD4"/>
</dbReference>
<dbReference type="GO" id="GO:0016020">
    <property type="term" value="C:membrane"/>
    <property type="evidence" value="ECO:0007669"/>
    <property type="project" value="UniProtKB-SubCell"/>
</dbReference>
<evidence type="ECO:0000256" key="1">
    <source>
        <dbReference type="ARBA" id="ARBA00004167"/>
    </source>
</evidence>
<comment type="subcellular location">
    <subcellularLocation>
        <location evidence="1">Membrane</location>
        <topology evidence="1">Single-pass membrane protein</topology>
    </subcellularLocation>
</comment>
<dbReference type="EMBL" id="JATAAI010000012">
    <property type="protein sequence ID" value="KAK1741797.1"/>
    <property type="molecule type" value="Genomic_DNA"/>
</dbReference>
<name>A0AAD8Y943_9STRA</name>
<gene>
    <name evidence="6" type="ORF">QTG54_007370</name>
</gene>
<dbReference type="PANTHER" id="PTHR12988">
    <property type="entry name" value="SPHINGOMYELIN PHOSPHODIESTERASE 4"/>
    <property type="match status" value="1"/>
</dbReference>
<dbReference type="EC" id="3.1.4.12" evidence="6"/>
<dbReference type="GO" id="GO:0050290">
    <property type="term" value="F:sphingomyelin phosphodiesterase D activity"/>
    <property type="evidence" value="ECO:0007669"/>
    <property type="project" value="InterPro"/>
</dbReference>
<feature type="region of interest" description="Disordered" evidence="5">
    <location>
        <begin position="140"/>
        <end position="170"/>
    </location>
</feature>
<feature type="region of interest" description="Disordered" evidence="5">
    <location>
        <begin position="1"/>
        <end position="31"/>
    </location>
</feature>
<feature type="region of interest" description="Disordered" evidence="5">
    <location>
        <begin position="552"/>
        <end position="573"/>
    </location>
</feature>